<evidence type="ECO:0000313" key="1">
    <source>
        <dbReference type="EMBL" id="CAF5033019.1"/>
    </source>
</evidence>
<protein>
    <submittedName>
        <fullName evidence="1">Uncharacterized protein</fullName>
    </submittedName>
</protein>
<gene>
    <name evidence="1" type="ORF">BYL167_LOCUS56306</name>
</gene>
<evidence type="ECO:0000313" key="2">
    <source>
        <dbReference type="Proteomes" id="UP000681967"/>
    </source>
</evidence>
<dbReference type="AlphaFoldDB" id="A0A8S3DU77"/>
<sequence>MENGEFHRVHILRIDGH</sequence>
<accession>A0A8S3DU77</accession>
<comment type="caution">
    <text evidence="1">The sequence shown here is derived from an EMBL/GenBank/DDBJ whole genome shotgun (WGS) entry which is preliminary data.</text>
</comment>
<proteinExistence type="predicted"/>
<dbReference type="EMBL" id="CAJOBH010221310">
    <property type="protein sequence ID" value="CAF5033019.1"/>
    <property type="molecule type" value="Genomic_DNA"/>
</dbReference>
<name>A0A8S3DU77_9BILA</name>
<reference evidence="1" key="1">
    <citation type="submission" date="2021-02" db="EMBL/GenBank/DDBJ databases">
        <authorList>
            <person name="Nowell W R."/>
        </authorList>
    </citation>
    <scope>NUCLEOTIDE SEQUENCE</scope>
</reference>
<organism evidence="1 2">
    <name type="scientific">Rotaria magnacalcarata</name>
    <dbReference type="NCBI Taxonomy" id="392030"/>
    <lineage>
        <taxon>Eukaryota</taxon>
        <taxon>Metazoa</taxon>
        <taxon>Spiralia</taxon>
        <taxon>Gnathifera</taxon>
        <taxon>Rotifera</taxon>
        <taxon>Eurotatoria</taxon>
        <taxon>Bdelloidea</taxon>
        <taxon>Philodinida</taxon>
        <taxon>Philodinidae</taxon>
        <taxon>Rotaria</taxon>
    </lineage>
</organism>
<feature type="non-terminal residue" evidence="1">
    <location>
        <position position="17"/>
    </location>
</feature>
<dbReference type="Proteomes" id="UP000681967">
    <property type="component" value="Unassembled WGS sequence"/>
</dbReference>